<dbReference type="InterPro" id="IPR026983">
    <property type="entry name" value="DHC"/>
</dbReference>
<accession>A0A7L2SUG0</accession>
<organism evidence="3 4">
    <name type="scientific">Mystacornis crossleyi</name>
    <dbReference type="NCBI Taxonomy" id="98133"/>
    <lineage>
        <taxon>Eukaryota</taxon>
        <taxon>Metazoa</taxon>
        <taxon>Chordata</taxon>
        <taxon>Craniata</taxon>
        <taxon>Vertebrata</taxon>
        <taxon>Euteleostomi</taxon>
        <taxon>Archelosauria</taxon>
        <taxon>Archosauria</taxon>
        <taxon>Dinosauria</taxon>
        <taxon>Saurischia</taxon>
        <taxon>Theropoda</taxon>
        <taxon>Coelurosauria</taxon>
        <taxon>Aves</taxon>
        <taxon>Neognathae</taxon>
        <taxon>Neoaves</taxon>
        <taxon>Telluraves</taxon>
        <taxon>Australaves</taxon>
        <taxon>Passeriformes</taxon>
        <taxon>Sylvioidea</taxon>
        <taxon>Timaliidae</taxon>
        <taxon>Mystacornis</taxon>
    </lineage>
</organism>
<keyword evidence="4" id="KW-1185">Reference proteome</keyword>
<dbReference type="PANTHER" id="PTHR10676:SF36">
    <property type="entry name" value="DYNEIN HEAVY CHAIN AT 93AB, ISOFORM C"/>
    <property type="match status" value="1"/>
</dbReference>
<dbReference type="Proteomes" id="UP000537747">
    <property type="component" value="Unassembled WGS sequence"/>
</dbReference>
<dbReference type="Gene3D" id="1.20.920.60">
    <property type="match status" value="1"/>
</dbReference>
<comment type="caution">
    <text evidence="3">The sequence shown here is derived from an EMBL/GenBank/DDBJ whole genome shotgun (WGS) entry which is preliminary data.</text>
</comment>
<dbReference type="PANTHER" id="PTHR10676">
    <property type="entry name" value="DYNEIN HEAVY CHAIN FAMILY PROTEIN"/>
    <property type="match status" value="1"/>
</dbReference>
<dbReference type="InterPro" id="IPR024743">
    <property type="entry name" value="Dynein_HC_stalk"/>
</dbReference>
<dbReference type="GO" id="GO:0005930">
    <property type="term" value="C:axoneme"/>
    <property type="evidence" value="ECO:0007669"/>
    <property type="project" value="TreeGrafter"/>
</dbReference>
<feature type="domain" description="Dynein heavy chain coiled coil stalk" evidence="2">
    <location>
        <begin position="46"/>
        <end position="94"/>
    </location>
</feature>
<dbReference type="AlphaFoldDB" id="A0A7L2SUG0"/>
<evidence type="ECO:0000256" key="1">
    <source>
        <dbReference type="SAM" id="MobiDB-lite"/>
    </source>
</evidence>
<reference evidence="3 4" key="1">
    <citation type="submission" date="2019-09" db="EMBL/GenBank/DDBJ databases">
        <title>Bird 10,000 Genomes (B10K) Project - Family phase.</title>
        <authorList>
            <person name="Zhang G."/>
        </authorList>
    </citation>
    <scope>NUCLEOTIDE SEQUENCE [LARGE SCALE GENOMIC DNA]</scope>
    <source>
        <strain evidence="3">B10K-DU-002-82</strain>
    </source>
</reference>
<feature type="non-terminal residue" evidence="3">
    <location>
        <position position="1"/>
    </location>
</feature>
<dbReference type="GO" id="GO:0060294">
    <property type="term" value="P:cilium movement involved in cell motility"/>
    <property type="evidence" value="ECO:0007669"/>
    <property type="project" value="TreeGrafter"/>
</dbReference>
<evidence type="ECO:0000259" key="2">
    <source>
        <dbReference type="Pfam" id="PF12777"/>
    </source>
</evidence>
<name>A0A7L2SUG0_9PASS</name>
<dbReference type="OrthoDB" id="447173at2759"/>
<sequence length="96" mass="10320">WGQEWDPGAGPAFPPCRPEVAQAPGGAGRAAGSCGAEPQRGLRSRSRPYRTDPGFNPEFIKSKSTAAAGLCSWCLNMVRFYEVHCTVKPKRQAVAD</sequence>
<dbReference type="GO" id="GO:0097729">
    <property type="term" value="C:9+2 motile cilium"/>
    <property type="evidence" value="ECO:0007669"/>
    <property type="project" value="TreeGrafter"/>
</dbReference>
<feature type="non-terminal residue" evidence="3">
    <location>
        <position position="96"/>
    </location>
</feature>
<proteinExistence type="predicted"/>
<dbReference type="GO" id="GO:0008569">
    <property type="term" value="F:minus-end-directed microtubule motor activity"/>
    <property type="evidence" value="ECO:0007669"/>
    <property type="project" value="TreeGrafter"/>
</dbReference>
<gene>
    <name evidence="3" type="primary">Dnah17_0</name>
    <name evidence="3" type="ORF">MYSCRO_R11728</name>
</gene>
<feature type="region of interest" description="Disordered" evidence="1">
    <location>
        <begin position="1"/>
        <end position="55"/>
    </location>
</feature>
<evidence type="ECO:0000313" key="3">
    <source>
        <dbReference type="EMBL" id="NXS24696.1"/>
    </source>
</evidence>
<dbReference type="GO" id="GO:0030286">
    <property type="term" value="C:dynein complex"/>
    <property type="evidence" value="ECO:0007669"/>
    <property type="project" value="InterPro"/>
</dbReference>
<dbReference type="Pfam" id="PF12777">
    <property type="entry name" value="MT"/>
    <property type="match status" value="1"/>
</dbReference>
<dbReference type="EMBL" id="VYZQ01240592">
    <property type="protein sequence ID" value="NXS24696.1"/>
    <property type="molecule type" value="Genomic_DNA"/>
</dbReference>
<protein>
    <submittedName>
        <fullName evidence="3">DYH17 protein</fullName>
    </submittedName>
</protein>
<dbReference type="GO" id="GO:0045505">
    <property type="term" value="F:dynein intermediate chain binding"/>
    <property type="evidence" value="ECO:0007669"/>
    <property type="project" value="InterPro"/>
</dbReference>
<evidence type="ECO:0000313" key="4">
    <source>
        <dbReference type="Proteomes" id="UP000537747"/>
    </source>
</evidence>
<dbReference type="GO" id="GO:0051959">
    <property type="term" value="F:dynein light intermediate chain binding"/>
    <property type="evidence" value="ECO:0007669"/>
    <property type="project" value="InterPro"/>
</dbReference>